<dbReference type="Gramene" id="TraesWEE_scaffold_030417_01G000100.1">
    <property type="protein sequence ID" value="TraesWEE_scaffold_030417_01G000100.1"/>
    <property type="gene ID" value="TraesWEE_scaffold_030417_01G000100"/>
</dbReference>
<dbReference type="PANTHER" id="PTHR33085">
    <property type="entry name" value="OS12G0113100 PROTEIN-RELATED"/>
    <property type="match status" value="1"/>
</dbReference>
<accession>A0A3B6C3W0</accession>
<dbReference type="Proteomes" id="UP000019116">
    <property type="component" value="Chromosome 2B"/>
</dbReference>
<dbReference type="OMA" id="SEYPPSC"/>
<reference evidence="1" key="1">
    <citation type="submission" date="2018-08" db="EMBL/GenBank/DDBJ databases">
        <authorList>
            <person name="Rossello M."/>
        </authorList>
    </citation>
    <scope>NUCLEOTIDE SEQUENCE [LARGE SCALE GENOMIC DNA]</scope>
    <source>
        <strain evidence="1">cv. Chinese Spring</strain>
    </source>
</reference>
<organism evidence="1">
    <name type="scientific">Triticum aestivum</name>
    <name type="common">Wheat</name>
    <dbReference type="NCBI Taxonomy" id="4565"/>
    <lineage>
        <taxon>Eukaryota</taxon>
        <taxon>Viridiplantae</taxon>
        <taxon>Streptophyta</taxon>
        <taxon>Embryophyta</taxon>
        <taxon>Tracheophyta</taxon>
        <taxon>Spermatophyta</taxon>
        <taxon>Magnoliopsida</taxon>
        <taxon>Liliopsida</taxon>
        <taxon>Poales</taxon>
        <taxon>Poaceae</taxon>
        <taxon>BOP clade</taxon>
        <taxon>Pooideae</taxon>
        <taxon>Triticodae</taxon>
        <taxon>Triticeae</taxon>
        <taxon>Triticinae</taxon>
        <taxon>Triticum</taxon>
    </lineage>
</organism>
<name>A0A3B6C3W0_WHEAT</name>
<keyword evidence="2" id="KW-1185">Reference proteome</keyword>
<protein>
    <recommendedName>
        <fullName evidence="3">DUF1618 domain-containing protein</fullName>
    </recommendedName>
</protein>
<dbReference type="OrthoDB" id="591320at2759"/>
<dbReference type="AlphaFoldDB" id="A0A3B6C3W0"/>
<reference evidence="1" key="2">
    <citation type="submission" date="2018-10" db="UniProtKB">
        <authorList>
            <consortium name="EnsemblPlants"/>
        </authorList>
    </citation>
    <scope>IDENTIFICATION</scope>
</reference>
<evidence type="ECO:0000313" key="1">
    <source>
        <dbReference type="EnsemblPlants" id="TraesCS2B02G156500.1"/>
    </source>
</evidence>
<evidence type="ECO:0000313" key="2">
    <source>
        <dbReference type="Proteomes" id="UP000019116"/>
    </source>
</evidence>
<evidence type="ECO:0008006" key="3">
    <source>
        <dbReference type="Google" id="ProtNLM"/>
    </source>
</evidence>
<dbReference type="InterPro" id="IPR012871">
    <property type="entry name" value="DUF1668_ORYSA"/>
</dbReference>
<dbReference type="EnsemblPlants" id="TraesCS2B02G156500.1">
    <property type="protein sequence ID" value="TraesCS2B02G156500.1"/>
    <property type="gene ID" value="TraesCS2B02G156500"/>
</dbReference>
<dbReference type="Gramene" id="TraesCS2B02G156500.1">
    <property type="protein sequence ID" value="TraesCS2B02G156500.1"/>
    <property type="gene ID" value="TraesCS2B02G156500"/>
</dbReference>
<dbReference type="Gramene" id="TraesCS2B03G0381600.1">
    <property type="protein sequence ID" value="TraesCS2B03G0381600.1.CDS"/>
    <property type="gene ID" value="TraesCS2B03G0381600"/>
</dbReference>
<proteinExistence type="predicted"/>
<dbReference type="Pfam" id="PF07893">
    <property type="entry name" value="DUF1668"/>
    <property type="match status" value="1"/>
</dbReference>
<sequence length="442" mass="49913">MLRRRFVNLVAQNSDGVYSLRRIEAAKHLFYPSIKEAEESANDEKKKYKTLRRLPDPITSFDPSPVGVLFPGLEWFELLAPRSGEGQIVSSNKAGDTVMFDADKSLYLTLPNLYQAKGTSPVSFSVTHPGSGQDSLYVLHRYPGQAVAQARFLPDRSEYPPSCFEVLEYRALSNDVRDPIKGWDWRLLPPPPFVRQPGYRPSMINSHTTIKDANGCTTICISSDKIGTYCFDTWCFDSTHHLGWKHLDVWKQVGEWELPFYGRAEHVPELGIWLGFTAGRKPHHLCAVDLSTMDMDGQAPTWQHVWDNATLPGEKNWYPLLFRLINMGDNRFCVAKLFGDDEMGKQFAVLTGVEMERGQDGLRMVQHKRTRYVFNDIAVKDQLNLSQSLLGKAAESSDSGAASGLRSPSRVEEMMGRLRLTEVEAQPIVLDDAEEDDLVPPE</sequence>
<dbReference type="PANTHER" id="PTHR33085:SF125">
    <property type="entry name" value="EXPRESSED PROTEIN"/>
    <property type="match status" value="1"/>
</dbReference>